<dbReference type="Gene3D" id="3.30.710.10">
    <property type="entry name" value="Potassium Channel Kv1.1, Chain A"/>
    <property type="match status" value="1"/>
</dbReference>
<dbReference type="Gene3D" id="1.25.40.420">
    <property type="match status" value="1"/>
</dbReference>
<feature type="domain" description="BTB" evidence="4">
    <location>
        <begin position="111"/>
        <end position="178"/>
    </location>
</feature>
<dbReference type="PANTHER" id="PTHR45632">
    <property type="entry name" value="LD33804P"/>
    <property type="match status" value="1"/>
</dbReference>
<dbReference type="AlphaFoldDB" id="A0A9U8E008"/>
<dbReference type="Proteomes" id="UP001165740">
    <property type="component" value="Chromosome 17"/>
</dbReference>
<feature type="region of interest" description="Disordered" evidence="3">
    <location>
        <begin position="27"/>
        <end position="62"/>
    </location>
</feature>
<evidence type="ECO:0000313" key="5">
    <source>
        <dbReference type="Proteomes" id="UP001165740"/>
    </source>
</evidence>
<keyword evidence="2" id="KW-0677">Repeat</keyword>
<proteinExistence type="predicted"/>
<dbReference type="InterPro" id="IPR011705">
    <property type="entry name" value="BACK"/>
</dbReference>
<dbReference type="Pfam" id="PF07707">
    <property type="entry name" value="BACK"/>
    <property type="match status" value="1"/>
</dbReference>
<keyword evidence="1" id="KW-0880">Kelch repeat</keyword>
<evidence type="ECO:0000259" key="4">
    <source>
        <dbReference type="PROSITE" id="PS50097"/>
    </source>
</evidence>
<organism evidence="5 6">
    <name type="scientific">Biomphalaria glabrata</name>
    <name type="common">Bloodfluke planorb</name>
    <name type="synonym">Freshwater snail</name>
    <dbReference type="NCBI Taxonomy" id="6526"/>
    <lineage>
        <taxon>Eukaryota</taxon>
        <taxon>Metazoa</taxon>
        <taxon>Spiralia</taxon>
        <taxon>Lophotrochozoa</taxon>
        <taxon>Mollusca</taxon>
        <taxon>Gastropoda</taxon>
        <taxon>Heterobranchia</taxon>
        <taxon>Euthyneura</taxon>
        <taxon>Panpulmonata</taxon>
        <taxon>Hygrophila</taxon>
        <taxon>Lymnaeoidea</taxon>
        <taxon>Planorbidae</taxon>
        <taxon>Biomphalaria</taxon>
    </lineage>
</organism>
<gene>
    <name evidence="6" type="primary">LOC106055906</name>
</gene>
<dbReference type="Pfam" id="PF00651">
    <property type="entry name" value="BTB"/>
    <property type="match status" value="1"/>
</dbReference>
<dbReference type="InterPro" id="IPR000210">
    <property type="entry name" value="BTB/POZ_dom"/>
</dbReference>
<evidence type="ECO:0000256" key="3">
    <source>
        <dbReference type="SAM" id="MobiDB-lite"/>
    </source>
</evidence>
<dbReference type="PROSITE" id="PS50097">
    <property type="entry name" value="BTB"/>
    <property type="match status" value="1"/>
</dbReference>
<dbReference type="SMART" id="SM00875">
    <property type="entry name" value="BACK"/>
    <property type="match status" value="1"/>
</dbReference>
<accession>A0A9U8E008</accession>
<dbReference type="InterPro" id="IPR011333">
    <property type="entry name" value="SKP1/BTB/POZ_sf"/>
</dbReference>
<reference evidence="6" key="1">
    <citation type="submission" date="2025-08" db="UniProtKB">
        <authorList>
            <consortium name="RefSeq"/>
        </authorList>
    </citation>
    <scope>IDENTIFICATION</scope>
</reference>
<evidence type="ECO:0000256" key="2">
    <source>
        <dbReference type="ARBA" id="ARBA00022737"/>
    </source>
</evidence>
<protein>
    <submittedName>
        <fullName evidence="6">Kelch-like protein 38</fullName>
    </submittedName>
</protein>
<dbReference type="SUPFAM" id="SSF54695">
    <property type="entry name" value="POZ domain"/>
    <property type="match status" value="1"/>
</dbReference>
<dbReference type="OrthoDB" id="6092438at2759"/>
<dbReference type="CDD" id="cd18186">
    <property type="entry name" value="BTB_POZ_ZBTB_KLHL-like"/>
    <property type="match status" value="1"/>
</dbReference>
<evidence type="ECO:0000313" key="6">
    <source>
        <dbReference type="RefSeq" id="XP_013067855.2"/>
    </source>
</evidence>
<dbReference type="PANTHER" id="PTHR45632:SF3">
    <property type="entry name" value="KELCH-LIKE PROTEIN 32"/>
    <property type="match status" value="1"/>
</dbReference>
<dbReference type="SMART" id="SM00225">
    <property type="entry name" value="BTB"/>
    <property type="match status" value="1"/>
</dbReference>
<keyword evidence="5" id="KW-1185">Reference proteome</keyword>
<dbReference type="KEGG" id="bgt:106055906"/>
<dbReference type="GeneID" id="106055906"/>
<sequence length="399" mass="45430">MAYFMEIPPPTPRPELAEVDLELEVEVEGEAAASSSPPPRSPTTPASTSSWLRLSQRPHQPVSRVIKPQAFDFGSESPEILVADLKTEINMKLRKGVFKCFSRGPTREMFCDFIVTIEDQEFPCHRFILNACSGFFEAMLRSGMKETQELKARVHGISPNIFKLILDVIYTGSNVLTLENMIDVWKGAHQLQIEFLIEICETFILRNMNSENCFMIYKYAQLLDAAKVNHHVLIYLTRNFITVVQNDKFLKLKYEELLQILKHPLLPVCADFQVEAILKWCTPTGKYNKDYHKRLANLGNLIQVVNLAKVSTQCLSALLTNNFIQGNRRAVAAINCQAAKVIQKPDPHNTFAEDNLNLIDRLDEPNCFYTLGLICQHCMKKQHNLTMGMPKFMNTSMVS</sequence>
<evidence type="ECO:0000256" key="1">
    <source>
        <dbReference type="ARBA" id="ARBA00022441"/>
    </source>
</evidence>
<dbReference type="RefSeq" id="XP_013067855.2">
    <property type="nucleotide sequence ID" value="XM_013212401.2"/>
</dbReference>
<name>A0A9U8E008_BIOGL</name>